<dbReference type="EMBL" id="CAJVPI010000929">
    <property type="protein sequence ID" value="CAG8583027.1"/>
    <property type="molecule type" value="Genomic_DNA"/>
</dbReference>
<keyword evidence="5" id="KW-1185">Reference proteome</keyword>
<keyword evidence="1" id="KW-0805">Transcription regulation</keyword>
<name>A0A9N9BZ44_9GLOM</name>
<feature type="non-terminal residue" evidence="4">
    <location>
        <position position="1"/>
    </location>
</feature>
<feature type="region of interest" description="Disordered" evidence="3">
    <location>
        <begin position="596"/>
        <end position="634"/>
    </location>
</feature>
<reference evidence="4" key="1">
    <citation type="submission" date="2021-06" db="EMBL/GenBank/DDBJ databases">
        <authorList>
            <person name="Kallberg Y."/>
            <person name="Tangrot J."/>
            <person name="Rosling A."/>
        </authorList>
    </citation>
    <scope>NUCLEOTIDE SEQUENCE</scope>
    <source>
        <strain evidence="4">BR232B</strain>
    </source>
</reference>
<dbReference type="GO" id="GO:0017025">
    <property type="term" value="F:TBP-class protein binding"/>
    <property type="evidence" value="ECO:0007669"/>
    <property type="project" value="TreeGrafter"/>
</dbReference>
<proteinExistence type="predicted"/>
<dbReference type="OrthoDB" id="511529at2759"/>
<dbReference type="InterPro" id="IPR011009">
    <property type="entry name" value="Kinase-like_dom_sf"/>
</dbReference>
<evidence type="ECO:0000313" key="5">
    <source>
        <dbReference type="Proteomes" id="UP000789739"/>
    </source>
</evidence>
<evidence type="ECO:0000256" key="3">
    <source>
        <dbReference type="SAM" id="MobiDB-lite"/>
    </source>
</evidence>
<dbReference type="Proteomes" id="UP000789739">
    <property type="component" value="Unassembled WGS sequence"/>
</dbReference>
<dbReference type="CDD" id="cd00043">
    <property type="entry name" value="CYCLIN_SF"/>
    <property type="match status" value="1"/>
</dbReference>
<evidence type="ECO:0000256" key="1">
    <source>
        <dbReference type="ARBA" id="ARBA00023015"/>
    </source>
</evidence>
<evidence type="ECO:0000256" key="2">
    <source>
        <dbReference type="ARBA" id="ARBA00023163"/>
    </source>
</evidence>
<dbReference type="PANTHER" id="PTHR11618:SF13">
    <property type="entry name" value="TRANSCRIPTION INITIATION FACTOR IIB"/>
    <property type="match status" value="1"/>
</dbReference>
<protein>
    <submittedName>
        <fullName evidence="4">10764_t:CDS:1</fullName>
    </submittedName>
</protein>
<dbReference type="GO" id="GO:0097550">
    <property type="term" value="C:transcription preinitiation complex"/>
    <property type="evidence" value="ECO:0007669"/>
    <property type="project" value="TreeGrafter"/>
</dbReference>
<evidence type="ECO:0000313" key="4">
    <source>
        <dbReference type="EMBL" id="CAG8583027.1"/>
    </source>
</evidence>
<dbReference type="Pfam" id="PF01633">
    <property type="entry name" value="Choline_kinase"/>
    <property type="match status" value="1"/>
</dbReference>
<organism evidence="4 5">
    <name type="scientific">Paraglomus brasilianum</name>
    <dbReference type="NCBI Taxonomy" id="144538"/>
    <lineage>
        <taxon>Eukaryota</taxon>
        <taxon>Fungi</taxon>
        <taxon>Fungi incertae sedis</taxon>
        <taxon>Mucoromycota</taxon>
        <taxon>Glomeromycotina</taxon>
        <taxon>Glomeromycetes</taxon>
        <taxon>Paraglomerales</taxon>
        <taxon>Paraglomeraceae</taxon>
        <taxon>Paraglomus</taxon>
    </lineage>
</organism>
<dbReference type="SUPFAM" id="SSF47954">
    <property type="entry name" value="Cyclin-like"/>
    <property type="match status" value="1"/>
</dbReference>
<accession>A0A9N9BZ44</accession>
<keyword evidence="2" id="KW-0804">Transcription</keyword>
<sequence>NGRIEQFLPSTTLKNEDIRNQEISQRIGRLMAQLYLKVPKLSTGKVIPEVWANINKWYDMSVKLTTTEDKKKAASLPLTACPLTLAVSLHVCHLPAALPPGKSGKRSSPIEIKRMSTTSIDCSHKCTVFEHFQQICVDCGGVLTDVLFGTQALDRATDYNSGVGDYVFEWGCHIHASSIHCNRSLLGDGSTFNRVDDEGLFTASTVDHYLSKRYRSEARSKFIEYYKKAEVFCSALHIQSLTERVKYILKIYLTRTTQLKRRTEITVLVGAAMVFAVRENAIAITLNEIAEVAGTTVPSLSSTIQHIRNYVPEFTIQLIDTEKILERVIDLMFTPVAPLQVPQPLQEQQQSDSPSMLTTTTTSAQPSKLLPIYTTESDLTHLYDDIKMFYDETSIPAIPGLSPLMTHYKKILLVISRAILSFASSSLLTTGRQPIPVLAAVILLSIEAIEKPNSAERAKNHKLAESYVAAMHGIKPETVMTTRYRELKQLLYPQVLKLPWAVLAHETPAKGYLYLIDLTHTEQEVIDASKGLLQSWAESVNRMDEGGDDGEEITEKDLSIDEEREYLRTNAEIAVIKSVRNQYEMDLRVKRKGNGISIDEERTSPDDERVDVREDNDESIGHSNTASDNAADKSRRSVKILRNVDDIDMNKYDHI</sequence>
<dbReference type="InterPro" id="IPR036915">
    <property type="entry name" value="Cyclin-like_sf"/>
</dbReference>
<gene>
    <name evidence="4" type="ORF">PBRASI_LOCUS6724</name>
</gene>
<dbReference type="PANTHER" id="PTHR11618">
    <property type="entry name" value="TRANSCRIPTION INITIATION FACTOR IIB-RELATED"/>
    <property type="match status" value="1"/>
</dbReference>
<feature type="compositionally biased region" description="Polar residues" evidence="3">
    <location>
        <begin position="351"/>
        <end position="362"/>
    </location>
</feature>
<feature type="region of interest" description="Disordered" evidence="3">
    <location>
        <begin position="343"/>
        <end position="362"/>
    </location>
</feature>
<dbReference type="GO" id="GO:0005634">
    <property type="term" value="C:nucleus"/>
    <property type="evidence" value="ECO:0007669"/>
    <property type="project" value="TreeGrafter"/>
</dbReference>
<dbReference type="Gene3D" id="1.10.472.170">
    <property type="match status" value="1"/>
</dbReference>
<dbReference type="Gene3D" id="3.90.1200.10">
    <property type="match status" value="1"/>
</dbReference>
<comment type="caution">
    <text evidence="4">The sequence shown here is derived from an EMBL/GenBank/DDBJ whole genome shotgun (WGS) entry which is preliminary data.</text>
</comment>
<dbReference type="GO" id="GO:0070897">
    <property type="term" value="P:transcription preinitiation complex assembly"/>
    <property type="evidence" value="ECO:0007669"/>
    <property type="project" value="InterPro"/>
</dbReference>
<dbReference type="SUPFAM" id="SSF56112">
    <property type="entry name" value="Protein kinase-like (PK-like)"/>
    <property type="match status" value="1"/>
</dbReference>
<dbReference type="InterPro" id="IPR000812">
    <property type="entry name" value="TFIIB"/>
</dbReference>
<feature type="compositionally biased region" description="Basic and acidic residues" evidence="3">
    <location>
        <begin position="599"/>
        <end position="613"/>
    </location>
</feature>
<dbReference type="AlphaFoldDB" id="A0A9N9BZ44"/>